<dbReference type="InterPro" id="IPR004891">
    <property type="entry name" value="Mercury-R_MerC"/>
</dbReference>
<feature type="transmembrane region" description="Helical" evidence="1">
    <location>
        <begin position="51"/>
        <end position="70"/>
    </location>
</feature>
<keyword evidence="1" id="KW-0812">Transmembrane</keyword>
<dbReference type="Proteomes" id="UP000249819">
    <property type="component" value="Unassembled WGS sequence"/>
</dbReference>
<dbReference type="GO" id="GO:0015097">
    <property type="term" value="F:mercury ion transmembrane transporter activity"/>
    <property type="evidence" value="ECO:0007669"/>
    <property type="project" value="InterPro"/>
</dbReference>
<name>A0A327VNL8_9BACT</name>
<feature type="transmembrane region" description="Helical" evidence="1">
    <location>
        <begin position="77"/>
        <end position="95"/>
    </location>
</feature>
<evidence type="ECO:0000313" key="2">
    <source>
        <dbReference type="EMBL" id="RAJ75405.1"/>
    </source>
</evidence>
<organism evidence="2 3">
    <name type="scientific">Chitinophaga dinghuensis</name>
    <dbReference type="NCBI Taxonomy" id="1539050"/>
    <lineage>
        <taxon>Bacteria</taxon>
        <taxon>Pseudomonadati</taxon>
        <taxon>Bacteroidota</taxon>
        <taxon>Chitinophagia</taxon>
        <taxon>Chitinophagales</taxon>
        <taxon>Chitinophagaceae</taxon>
        <taxon>Chitinophaga</taxon>
    </lineage>
</organism>
<feature type="transmembrane region" description="Helical" evidence="1">
    <location>
        <begin position="101"/>
        <end position="121"/>
    </location>
</feature>
<evidence type="ECO:0000256" key="1">
    <source>
        <dbReference type="SAM" id="Phobius"/>
    </source>
</evidence>
<proteinExistence type="predicted"/>
<dbReference type="OrthoDB" id="5966279at2"/>
<keyword evidence="1" id="KW-1133">Transmembrane helix</keyword>
<keyword evidence="3" id="KW-1185">Reference proteome</keyword>
<evidence type="ECO:0000313" key="3">
    <source>
        <dbReference type="Proteomes" id="UP000249819"/>
    </source>
</evidence>
<dbReference type="GO" id="GO:0016020">
    <property type="term" value="C:membrane"/>
    <property type="evidence" value="ECO:0007669"/>
    <property type="project" value="InterPro"/>
</dbReference>
<sequence>MLERLISRLNLDALGIGASLLCAVHCALLPLLITVIPLFGTSFTGHGLGEYILLGTSFVIGCIALGRGYYYRHRRLIPLLLFSLGFVILVAGHFIPAMHDWELLIIAIGAVAIIIAHWLNIRHCRNCAVHKPADTAN</sequence>
<accession>A0A327VNL8</accession>
<keyword evidence="1" id="KW-0472">Membrane</keyword>
<protein>
    <submittedName>
        <fullName evidence="2">MerC mercury resistance protein</fullName>
    </submittedName>
</protein>
<dbReference type="RefSeq" id="WP_111594573.1">
    <property type="nucleotide sequence ID" value="NZ_QLMA01000009.1"/>
</dbReference>
<reference evidence="2 3" key="1">
    <citation type="submission" date="2018-06" db="EMBL/GenBank/DDBJ databases">
        <title>Genomic Encyclopedia of Archaeal and Bacterial Type Strains, Phase II (KMG-II): from individual species to whole genera.</title>
        <authorList>
            <person name="Goeker M."/>
        </authorList>
    </citation>
    <scope>NUCLEOTIDE SEQUENCE [LARGE SCALE GENOMIC DNA]</scope>
    <source>
        <strain evidence="2 3">DSM 29821</strain>
    </source>
</reference>
<feature type="transmembrane region" description="Helical" evidence="1">
    <location>
        <begin position="12"/>
        <end position="39"/>
    </location>
</feature>
<dbReference type="EMBL" id="QLMA01000009">
    <property type="protein sequence ID" value="RAJ75405.1"/>
    <property type="molecule type" value="Genomic_DNA"/>
</dbReference>
<gene>
    <name evidence="2" type="ORF">CLV59_10919</name>
</gene>
<comment type="caution">
    <text evidence="2">The sequence shown here is derived from an EMBL/GenBank/DDBJ whole genome shotgun (WGS) entry which is preliminary data.</text>
</comment>
<dbReference type="Pfam" id="PF03203">
    <property type="entry name" value="MerC"/>
    <property type="match status" value="1"/>
</dbReference>
<dbReference type="AlphaFoldDB" id="A0A327VNL8"/>